<name>A0ABR4HQK9_9EURO</name>
<dbReference type="Pfam" id="PF11720">
    <property type="entry name" value="Inhibitor_I78"/>
    <property type="match status" value="1"/>
</dbReference>
<dbReference type="InterPro" id="IPR021719">
    <property type="entry name" value="Prot_inh_I78"/>
</dbReference>
<evidence type="ECO:0000313" key="2">
    <source>
        <dbReference type="Proteomes" id="UP001610334"/>
    </source>
</evidence>
<dbReference type="Proteomes" id="UP001610334">
    <property type="component" value="Unassembled WGS sequence"/>
</dbReference>
<protein>
    <recommendedName>
        <fullName evidence="3">Proteinase inhibitor I78</fullName>
    </recommendedName>
</protein>
<evidence type="ECO:0008006" key="3">
    <source>
        <dbReference type="Google" id="ProtNLM"/>
    </source>
</evidence>
<reference evidence="1 2" key="1">
    <citation type="submission" date="2024-07" db="EMBL/GenBank/DDBJ databases">
        <title>Section-level genome sequencing and comparative genomics of Aspergillus sections Usti and Cavernicolus.</title>
        <authorList>
            <consortium name="Lawrence Berkeley National Laboratory"/>
            <person name="Nybo J.L."/>
            <person name="Vesth T.C."/>
            <person name="Theobald S."/>
            <person name="Frisvad J.C."/>
            <person name="Larsen T.O."/>
            <person name="Kjaerboelling I."/>
            <person name="Rothschild-Mancinelli K."/>
            <person name="Lyhne E.K."/>
            <person name="Kogle M.E."/>
            <person name="Barry K."/>
            <person name="Clum A."/>
            <person name="Na H."/>
            <person name="Ledsgaard L."/>
            <person name="Lin J."/>
            <person name="Lipzen A."/>
            <person name="Kuo A."/>
            <person name="Riley R."/>
            <person name="Mondo S."/>
            <person name="Labutti K."/>
            <person name="Haridas S."/>
            <person name="Pangalinan J."/>
            <person name="Salamov A.A."/>
            <person name="Simmons B.A."/>
            <person name="Magnuson J.K."/>
            <person name="Chen J."/>
            <person name="Drula E."/>
            <person name="Henrissat B."/>
            <person name="Wiebenga A."/>
            <person name="Lubbers R.J."/>
            <person name="Gomes A.C."/>
            <person name="Makela M.R."/>
            <person name="Stajich J."/>
            <person name="Grigoriev I.V."/>
            <person name="Mortensen U.H."/>
            <person name="De Vries R.P."/>
            <person name="Baker S.E."/>
            <person name="Andersen M.R."/>
        </authorList>
    </citation>
    <scope>NUCLEOTIDE SEQUENCE [LARGE SCALE GENOMIC DNA]</scope>
    <source>
        <strain evidence="1 2">CBS 588.65</strain>
    </source>
</reference>
<accession>A0ABR4HQK9</accession>
<sequence>MPLVVPGITTSGGKKDEWLNKLVGKKISESLSNETCFAKKDLPESHRIIRPGDFKTMDHRPERLNIHVDENDNVRDVNYG</sequence>
<dbReference type="PANTHER" id="PTHR39600">
    <property type="entry name" value="PEPTIDASE INHIBITOR I78 FAMILY PROTEIN"/>
    <property type="match status" value="1"/>
</dbReference>
<keyword evidence="2" id="KW-1185">Reference proteome</keyword>
<dbReference type="Gene3D" id="3.30.10.10">
    <property type="entry name" value="Trypsin Inhibitor V, subunit A"/>
    <property type="match status" value="1"/>
</dbReference>
<dbReference type="EMBL" id="JBFXLT010000016">
    <property type="protein sequence ID" value="KAL2817778.1"/>
    <property type="molecule type" value="Genomic_DNA"/>
</dbReference>
<proteinExistence type="predicted"/>
<comment type="caution">
    <text evidence="1">The sequence shown here is derived from an EMBL/GenBank/DDBJ whole genome shotgun (WGS) entry which is preliminary data.</text>
</comment>
<dbReference type="PANTHER" id="PTHR39600:SF1">
    <property type="entry name" value="PEPTIDASE INHIBITOR I78 FAMILY PROTEIN"/>
    <property type="match status" value="1"/>
</dbReference>
<evidence type="ECO:0000313" key="1">
    <source>
        <dbReference type="EMBL" id="KAL2817778.1"/>
    </source>
</evidence>
<organism evidence="1 2">
    <name type="scientific">Aspergillus granulosus</name>
    <dbReference type="NCBI Taxonomy" id="176169"/>
    <lineage>
        <taxon>Eukaryota</taxon>
        <taxon>Fungi</taxon>
        <taxon>Dikarya</taxon>
        <taxon>Ascomycota</taxon>
        <taxon>Pezizomycotina</taxon>
        <taxon>Eurotiomycetes</taxon>
        <taxon>Eurotiomycetidae</taxon>
        <taxon>Eurotiales</taxon>
        <taxon>Aspergillaceae</taxon>
        <taxon>Aspergillus</taxon>
        <taxon>Aspergillus subgen. Nidulantes</taxon>
    </lineage>
</organism>
<gene>
    <name evidence="1" type="ORF">BJX63DRAFT_429473</name>
</gene>